<gene>
    <name evidence="1" type="ORF">F4693_003162</name>
</gene>
<evidence type="ECO:0000313" key="1">
    <source>
        <dbReference type="EMBL" id="MBB6506165.1"/>
    </source>
</evidence>
<proteinExistence type="predicted"/>
<reference evidence="1 2" key="1">
    <citation type="submission" date="2020-08" db="EMBL/GenBank/DDBJ databases">
        <title>The Agave Microbiome: Exploring the role of microbial communities in plant adaptations to desert environments.</title>
        <authorList>
            <person name="Partida-Martinez L.P."/>
        </authorList>
    </citation>
    <scope>NUCLEOTIDE SEQUENCE [LARGE SCALE GENOMIC DNA]</scope>
    <source>
        <strain evidence="1 2">AS3.13</strain>
    </source>
</reference>
<sequence length="65" mass="7089">MSNAPPTMPRSGSMLAAPISRTLPRRSCRNLRTKVKKDGIDVTYITLVALAGGRPAFTLRCDEDN</sequence>
<organism evidence="1 2">
    <name type="scientific">Sphingomonas endophytica</name>
    <dbReference type="NCBI Taxonomy" id="869719"/>
    <lineage>
        <taxon>Bacteria</taxon>
        <taxon>Pseudomonadati</taxon>
        <taxon>Pseudomonadota</taxon>
        <taxon>Alphaproteobacteria</taxon>
        <taxon>Sphingomonadales</taxon>
        <taxon>Sphingomonadaceae</taxon>
        <taxon>Sphingomonas</taxon>
    </lineage>
</organism>
<dbReference type="RefSeq" id="WP_184507554.1">
    <property type="nucleotide sequence ID" value="NZ_JACHBT010000018.1"/>
</dbReference>
<accession>A0A7X0MQI8</accession>
<dbReference type="Proteomes" id="UP000522313">
    <property type="component" value="Unassembled WGS sequence"/>
</dbReference>
<name>A0A7X0MQI8_9SPHN</name>
<dbReference type="AlphaFoldDB" id="A0A7X0MQI8"/>
<reference evidence="1 2" key="2">
    <citation type="submission" date="2020-08" db="EMBL/GenBank/DDBJ databases">
        <authorList>
            <person name="Partida-Martinez L."/>
            <person name="Huntemann M."/>
            <person name="Clum A."/>
            <person name="Wang J."/>
            <person name="Palaniappan K."/>
            <person name="Ritter S."/>
            <person name="Chen I.-M."/>
            <person name="Stamatis D."/>
            <person name="Reddy T."/>
            <person name="O'Malley R."/>
            <person name="Daum C."/>
            <person name="Shapiro N."/>
            <person name="Ivanova N."/>
            <person name="Kyrpides N."/>
            <person name="Woyke T."/>
        </authorList>
    </citation>
    <scope>NUCLEOTIDE SEQUENCE [LARGE SCALE GENOMIC DNA]</scope>
    <source>
        <strain evidence="1 2">AS3.13</strain>
    </source>
</reference>
<protein>
    <submittedName>
        <fullName evidence="1">Uncharacterized protein</fullName>
    </submittedName>
</protein>
<dbReference type="EMBL" id="JACHBT010000018">
    <property type="protein sequence ID" value="MBB6506165.1"/>
    <property type="molecule type" value="Genomic_DNA"/>
</dbReference>
<comment type="caution">
    <text evidence="1">The sequence shown here is derived from an EMBL/GenBank/DDBJ whole genome shotgun (WGS) entry which is preliminary data.</text>
</comment>
<evidence type="ECO:0000313" key="2">
    <source>
        <dbReference type="Proteomes" id="UP000522313"/>
    </source>
</evidence>